<dbReference type="InterPro" id="IPR036264">
    <property type="entry name" value="Bact_exopeptidase_dim_dom"/>
</dbReference>
<dbReference type="NCBIfam" id="TIGR01891">
    <property type="entry name" value="amidohydrolases"/>
    <property type="match status" value="1"/>
</dbReference>
<name>A0ABW1IRH6_9BACL</name>
<dbReference type="Pfam" id="PF01546">
    <property type="entry name" value="Peptidase_M20"/>
    <property type="match status" value="1"/>
</dbReference>
<feature type="domain" description="Peptidase M20 dimerisation" evidence="1">
    <location>
        <begin position="185"/>
        <end position="280"/>
    </location>
</feature>
<evidence type="ECO:0000259" key="1">
    <source>
        <dbReference type="Pfam" id="PF07687"/>
    </source>
</evidence>
<sequence>MSKPSLQLNEKQVAEWIEFRRDLHRYPELSFQESETAAKVAERLSEMGIRYETGVGGHGIVADIPGTEPGPTIALRADMDALPIQEESGLPFASARPGVMHACGHDAHTTILLAAAQLLTQQSFPGTVRLLFQSAEEINAGAKAMIEEGALSGVSEIYGLHNLPTLSAGKIAVCSGAMMGSVDRIEITLEGRGGHGAIPDQSIDPIVCASAVVMALQTAVSREISPFQPAVITIGSLQAGDANNVIPHRAVMTGTIRTFRPDVQRRMPDIIQRIVSRVADGYRCSADIQYIHQVPVLENHDECATHVEAAAKQVVGSDGLQQAEPTMAGEDFSVYLKQVPGCFFWIGSGPKENADQAFGLHHPRFDLNEECIPVGASMLAEIAMQRLFAITTPE</sequence>
<gene>
    <name evidence="2" type="ORF">ACFPXP_14980</name>
</gene>
<comment type="caution">
    <text evidence="2">The sequence shown here is derived from an EMBL/GenBank/DDBJ whole genome shotgun (WGS) entry which is preliminary data.</text>
</comment>
<evidence type="ECO:0000313" key="3">
    <source>
        <dbReference type="Proteomes" id="UP001596250"/>
    </source>
</evidence>
<dbReference type="SUPFAM" id="SSF55031">
    <property type="entry name" value="Bacterial exopeptidase dimerisation domain"/>
    <property type="match status" value="1"/>
</dbReference>
<protein>
    <submittedName>
        <fullName evidence="2">M20 family metallopeptidase</fullName>
    </submittedName>
</protein>
<dbReference type="InterPro" id="IPR002933">
    <property type="entry name" value="Peptidase_M20"/>
</dbReference>
<dbReference type="CDD" id="cd03886">
    <property type="entry name" value="M20_Acy1"/>
    <property type="match status" value="1"/>
</dbReference>
<reference evidence="3" key="1">
    <citation type="journal article" date="2019" name="Int. J. Syst. Evol. Microbiol.">
        <title>The Global Catalogue of Microorganisms (GCM) 10K type strain sequencing project: providing services to taxonomists for standard genome sequencing and annotation.</title>
        <authorList>
            <consortium name="The Broad Institute Genomics Platform"/>
            <consortium name="The Broad Institute Genome Sequencing Center for Infectious Disease"/>
            <person name="Wu L."/>
            <person name="Ma J."/>
        </authorList>
    </citation>
    <scope>NUCLEOTIDE SEQUENCE [LARGE SCALE GENOMIC DNA]</scope>
    <source>
        <strain evidence="3">CCM 8749</strain>
    </source>
</reference>
<dbReference type="EMBL" id="JBHSQV010000169">
    <property type="protein sequence ID" value="MFC5987707.1"/>
    <property type="molecule type" value="Genomic_DNA"/>
</dbReference>
<dbReference type="Gene3D" id="3.40.630.10">
    <property type="entry name" value="Zn peptidases"/>
    <property type="match status" value="1"/>
</dbReference>
<keyword evidence="3" id="KW-1185">Reference proteome</keyword>
<dbReference type="PIRSF" id="PIRSF005962">
    <property type="entry name" value="Pept_M20D_amidohydro"/>
    <property type="match status" value="1"/>
</dbReference>
<dbReference type="SUPFAM" id="SSF53187">
    <property type="entry name" value="Zn-dependent exopeptidases"/>
    <property type="match status" value="1"/>
</dbReference>
<evidence type="ECO:0000313" key="2">
    <source>
        <dbReference type="EMBL" id="MFC5987707.1"/>
    </source>
</evidence>
<dbReference type="InterPro" id="IPR011650">
    <property type="entry name" value="Peptidase_M20_dimer"/>
</dbReference>
<organism evidence="2 3">
    <name type="scientific">Marinicrinis lubricantis</name>
    <dbReference type="NCBI Taxonomy" id="2086470"/>
    <lineage>
        <taxon>Bacteria</taxon>
        <taxon>Bacillati</taxon>
        <taxon>Bacillota</taxon>
        <taxon>Bacilli</taxon>
        <taxon>Bacillales</taxon>
        <taxon>Paenibacillaceae</taxon>
    </lineage>
</organism>
<dbReference type="Pfam" id="PF07687">
    <property type="entry name" value="M20_dimer"/>
    <property type="match status" value="1"/>
</dbReference>
<dbReference type="Gene3D" id="3.30.70.360">
    <property type="match status" value="1"/>
</dbReference>
<accession>A0ABW1IRH6</accession>
<dbReference type="Proteomes" id="UP001596250">
    <property type="component" value="Unassembled WGS sequence"/>
</dbReference>
<dbReference type="RefSeq" id="WP_379895119.1">
    <property type="nucleotide sequence ID" value="NZ_CBCSCT010000032.1"/>
</dbReference>
<proteinExistence type="predicted"/>
<dbReference type="PANTHER" id="PTHR11014:SF63">
    <property type="entry name" value="METALLOPEPTIDASE, PUTATIVE (AFU_ORTHOLOGUE AFUA_6G09600)-RELATED"/>
    <property type="match status" value="1"/>
</dbReference>
<dbReference type="PANTHER" id="PTHR11014">
    <property type="entry name" value="PEPTIDASE M20 FAMILY MEMBER"/>
    <property type="match status" value="1"/>
</dbReference>
<dbReference type="InterPro" id="IPR017439">
    <property type="entry name" value="Amidohydrolase"/>
</dbReference>